<evidence type="ECO:0000313" key="5">
    <source>
        <dbReference type="Proteomes" id="UP000824150"/>
    </source>
</evidence>
<dbReference type="EMBL" id="JAHLFG010000065">
    <property type="protein sequence ID" value="MBU3827050.1"/>
    <property type="molecule type" value="Genomic_DNA"/>
</dbReference>
<reference evidence="4" key="1">
    <citation type="journal article" date="2021" name="PeerJ">
        <title>Extensive microbial diversity within the chicken gut microbiome revealed by metagenomics and culture.</title>
        <authorList>
            <person name="Gilroy R."/>
            <person name="Ravi A."/>
            <person name="Getino M."/>
            <person name="Pursley I."/>
            <person name="Horton D.L."/>
            <person name="Alikhan N.F."/>
            <person name="Baker D."/>
            <person name="Gharbi K."/>
            <person name="Hall N."/>
            <person name="Watson M."/>
            <person name="Adriaenssens E.M."/>
            <person name="Foster-Nyarko E."/>
            <person name="Jarju S."/>
            <person name="Secka A."/>
            <person name="Antonio M."/>
            <person name="Oren A."/>
            <person name="Chaudhuri R.R."/>
            <person name="La Ragione R."/>
            <person name="Hildebrand F."/>
            <person name="Pallen M.J."/>
        </authorList>
    </citation>
    <scope>NUCLEOTIDE SEQUENCE</scope>
    <source>
        <strain evidence="4">687</strain>
    </source>
</reference>
<evidence type="ECO:0000313" key="4">
    <source>
        <dbReference type="EMBL" id="MBU3827050.1"/>
    </source>
</evidence>
<proteinExistence type="predicted"/>
<dbReference type="Proteomes" id="UP000824150">
    <property type="component" value="Unassembled WGS sequence"/>
</dbReference>
<dbReference type="GO" id="GO:0008233">
    <property type="term" value="F:peptidase activity"/>
    <property type="evidence" value="ECO:0007669"/>
    <property type="project" value="UniProtKB-KW"/>
</dbReference>
<keyword evidence="2" id="KW-0732">Signal</keyword>
<feature type="chain" id="PRO_5039481234" evidence="2">
    <location>
        <begin position="21"/>
        <end position="352"/>
    </location>
</feature>
<protein>
    <submittedName>
        <fullName evidence="4">ATP-dependent zinc protease</fullName>
    </submittedName>
</protein>
<dbReference type="GO" id="GO:0006508">
    <property type="term" value="P:proteolysis"/>
    <property type="evidence" value="ECO:0007669"/>
    <property type="project" value="UniProtKB-KW"/>
</dbReference>
<feature type="domain" description="Retropepsin-like aspartic endopeptidase" evidence="3">
    <location>
        <begin position="127"/>
        <end position="258"/>
    </location>
</feature>
<dbReference type="PANTHER" id="PTHR38037:SF2">
    <property type="entry name" value="ATP-DEPENDENT ZINC PROTEASE DOMAIN-CONTAINING PROTEIN-RELATED"/>
    <property type="match status" value="1"/>
</dbReference>
<dbReference type="Gene3D" id="2.40.70.10">
    <property type="entry name" value="Acid Proteases"/>
    <property type="match status" value="1"/>
</dbReference>
<sequence>MHKILTALALGLLVLNVALAADDKGQNDKTADQLIALHGTIQSINEELSSQRAQIGSMRSDINNIDADAAAFRRTVLDELKALRRQNQSLVDSLFAGGQTDGAAGKVSTVTPLRNYDMQTPDGKMFFGQTEFIYVKEANATFEARIDSGAAVSSISAVNITEFERNGKKWFRFHMQANDRDLEMEAPFVRYSDIRQSTKDTLTRRPVVSLNLKIGDFSTASEFTLADRTHMQFPLLIGRTMLQDVAVVDVARSNIQKRADPNGLVILDRDEYNKLKKDGVNPNAAYDERQKNTAGQIAYPSNAYGTNLGTDSNLALPQAVKEREQDPGTVTAQPASKATENKAKVKDKDQDK</sequence>
<feature type="compositionally biased region" description="Basic and acidic residues" evidence="1">
    <location>
        <begin position="339"/>
        <end position="352"/>
    </location>
</feature>
<accession>A0A9E2KMZ9</accession>
<keyword evidence="4" id="KW-0645">Protease</keyword>
<name>A0A9E2KMZ9_9GAMM</name>
<dbReference type="InterPro" id="IPR008503">
    <property type="entry name" value="Asp_endopeptidase"/>
</dbReference>
<dbReference type="InterPro" id="IPR021109">
    <property type="entry name" value="Peptidase_aspartic_dom_sf"/>
</dbReference>
<dbReference type="SUPFAM" id="SSF50630">
    <property type="entry name" value="Acid proteases"/>
    <property type="match status" value="1"/>
</dbReference>
<dbReference type="PANTHER" id="PTHR38037">
    <property type="entry name" value="ZN_PROTEASE DOMAIN-CONTAINING PROTEIN"/>
    <property type="match status" value="1"/>
</dbReference>
<evidence type="ECO:0000256" key="1">
    <source>
        <dbReference type="SAM" id="MobiDB-lite"/>
    </source>
</evidence>
<organism evidence="4 5">
    <name type="scientific">Candidatus Anaerobiospirillum merdipullorum</name>
    <dbReference type="NCBI Taxonomy" id="2838450"/>
    <lineage>
        <taxon>Bacteria</taxon>
        <taxon>Pseudomonadati</taxon>
        <taxon>Pseudomonadota</taxon>
        <taxon>Gammaproteobacteria</taxon>
        <taxon>Aeromonadales</taxon>
        <taxon>Succinivibrionaceae</taxon>
        <taxon>Anaerobiospirillum</taxon>
    </lineage>
</organism>
<comment type="caution">
    <text evidence="4">The sequence shown here is derived from an EMBL/GenBank/DDBJ whole genome shotgun (WGS) entry which is preliminary data.</text>
</comment>
<feature type="compositionally biased region" description="Polar residues" evidence="1">
    <location>
        <begin position="328"/>
        <end position="338"/>
    </location>
</feature>
<keyword evidence="4" id="KW-0378">Hydrolase</keyword>
<gene>
    <name evidence="4" type="ORF">IAA31_06125</name>
</gene>
<dbReference type="AlphaFoldDB" id="A0A9E2KMZ9"/>
<feature type="region of interest" description="Disordered" evidence="1">
    <location>
        <begin position="320"/>
        <end position="352"/>
    </location>
</feature>
<reference evidence="4" key="2">
    <citation type="submission" date="2021-04" db="EMBL/GenBank/DDBJ databases">
        <authorList>
            <person name="Gilroy R."/>
        </authorList>
    </citation>
    <scope>NUCLEOTIDE SEQUENCE</scope>
    <source>
        <strain evidence="4">687</strain>
    </source>
</reference>
<evidence type="ECO:0000259" key="3">
    <source>
        <dbReference type="Pfam" id="PF05618"/>
    </source>
</evidence>
<dbReference type="Pfam" id="PF05618">
    <property type="entry name" value="Zn_protease"/>
    <property type="match status" value="1"/>
</dbReference>
<evidence type="ECO:0000256" key="2">
    <source>
        <dbReference type="SAM" id="SignalP"/>
    </source>
</evidence>
<feature type="signal peptide" evidence="2">
    <location>
        <begin position="1"/>
        <end position="20"/>
    </location>
</feature>